<dbReference type="GO" id="GO:0008270">
    <property type="term" value="F:zinc ion binding"/>
    <property type="evidence" value="ECO:0007669"/>
    <property type="project" value="UniProtKB-KW"/>
</dbReference>
<keyword evidence="1" id="KW-0863">Zinc-finger</keyword>
<keyword evidence="1" id="KW-0479">Metal-binding</keyword>
<protein>
    <submittedName>
        <fullName evidence="3">Zinc finger protein JAGGED</fullName>
    </submittedName>
</protein>
<evidence type="ECO:0000313" key="4">
    <source>
        <dbReference type="Proteomes" id="UP000623129"/>
    </source>
</evidence>
<dbReference type="InterPro" id="IPR045320">
    <property type="entry name" value="JAGGED/SL1-like"/>
</dbReference>
<proteinExistence type="predicted"/>
<evidence type="ECO:0000259" key="2">
    <source>
        <dbReference type="PROSITE" id="PS50157"/>
    </source>
</evidence>
<reference evidence="3" key="1">
    <citation type="submission" date="2020-01" db="EMBL/GenBank/DDBJ databases">
        <title>Genome sequence of Kobresia littledalei, the first chromosome-level genome in the family Cyperaceae.</title>
        <authorList>
            <person name="Qu G."/>
        </authorList>
    </citation>
    <scope>NUCLEOTIDE SEQUENCE</scope>
    <source>
        <strain evidence="3">C.B.Clarke</strain>
        <tissue evidence="3">Leaf</tissue>
    </source>
</reference>
<dbReference type="Pfam" id="PF13912">
    <property type="entry name" value="zf-C2H2_6"/>
    <property type="match status" value="1"/>
</dbReference>
<organism evidence="3 4">
    <name type="scientific">Carex littledalei</name>
    <dbReference type="NCBI Taxonomy" id="544730"/>
    <lineage>
        <taxon>Eukaryota</taxon>
        <taxon>Viridiplantae</taxon>
        <taxon>Streptophyta</taxon>
        <taxon>Embryophyta</taxon>
        <taxon>Tracheophyta</taxon>
        <taxon>Spermatophyta</taxon>
        <taxon>Magnoliopsida</taxon>
        <taxon>Liliopsida</taxon>
        <taxon>Poales</taxon>
        <taxon>Cyperaceae</taxon>
        <taxon>Cyperoideae</taxon>
        <taxon>Cariceae</taxon>
        <taxon>Carex</taxon>
        <taxon>Carex subgen. Euthyceras</taxon>
    </lineage>
</organism>
<dbReference type="PROSITE" id="PS00028">
    <property type="entry name" value="ZINC_FINGER_C2H2_1"/>
    <property type="match status" value="1"/>
</dbReference>
<dbReference type="AlphaFoldDB" id="A0A833RIH6"/>
<dbReference type="InterPro" id="IPR013087">
    <property type="entry name" value="Znf_C2H2_type"/>
</dbReference>
<dbReference type="PROSITE" id="PS50157">
    <property type="entry name" value="ZINC_FINGER_C2H2_2"/>
    <property type="match status" value="1"/>
</dbReference>
<dbReference type="EMBL" id="SWLB01000008">
    <property type="protein sequence ID" value="KAF3335798.1"/>
    <property type="molecule type" value="Genomic_DNA"/>
</dbReference>
<dbReference type="GO" id="GO:0003700">
    <property type="term" value="F:DNA-binding transcription factor activity"/>
    <property type="evidence" value="ECO:0007669"/>
    <property type="project" value="InterPro"/>
</dbReference>
<dbReference type="PANTHER" id="PTHR45730">
    <property type="entry name" value="ZINC FINGER PROTEIN JAGGED"/>
    <property type="match status" value="1"/>
</dbReference>
<evidence type="ECO:0000256" key="1">
    <source>
        <dbReference type="PROSITE-ProRule" id="PRU00042"/>
    </source>
</evidence>
<feature type="domain" description="C2H2-type" evidence="2">
    <location>
        <begin position="11"/>
        <end position="38"/>
    </location>
</feature>
<dbReference type="PANTHER" id="PTHR45730:SF36">
    <property type="entry name" value="C2H2-TYPE DOMAIN-CONTAINING PROTEIN"/>
    <property type="match status" value="1"/>
</dbReference>
<keyword evidence="1" id="KW-0862">Zinc</keyword>
<name>A0A833RIH6_9POAL</name>
<comment type="caution">
    <text evidence="3">The sequence shown here is derived from an EMBL/GenBank/DDBJ whole genome shotgun (WGS) entry which is preliminary data.</text>
</comment>
<keyword evidence="4" id="KW-1185">Reference proteome</keyword>
<accession>A0A833RIH6</accession>
<dbReference type="Proteomes" id="UP000623129">
    <property type="component" value="Unassembled WGS sequence"/>
</dbReference>
<sequence length="247" mass="28168">MEGSGENVARYPCKFCDKVFFSYQAYGGHQNSHREERETAVVRQREANLPIQTVSQSQRLLLDPTVRAHVPNVGNMHTAPRMQPLFLPTICTRAPNNGNVQMPHHSNYYFRRPTYLPTCSIPRESIFHPYARRNHIYQNSNLYNGFGYPSTNPLLTTFRYPTHRLPLTQQQVITYAEPRMYDFFVAENNNMTATSSQANIHVSNPSIGVEERSEQNLVAGPSNASTEKYIGDDKCGANNELDLTLRL</sequence>
<dbReference type="InterPro" id="IPR036236">
    <property type="entry name" value="Znf_C2H2_sf"/>
</dbReference>
<dbReference type="SUPFAM" id="SSF57667">
    <property type="entry name" value="beta-beta-alpha zinc fingers"/>
    <property type="match status" value="1"/>
</dbReference>
<evidence type="ECO:0000313" key="3">
    <source>
        <dbReference type="EMBL" id="KAF3335798.1"/>
    </source>
</evidence>
<gene>
    <name evidence="3" type="ORF">FCM35_KLT20305</name>
</gene>